<dbReference type="Proteomes" id="UP001165422">
    <property type="component" value="Unassembled WGS sequence"/>
</dbReference>
<dbReference type="CDD" id="cd09726">
    <property type="entry name" value="RAMP_I_III"/>
    <property type="match status" value="1"/>
</dbReference>
<evidence type="ECO:0000259" key="2">
    <source>
        <dbReference type="Pfam" id="PF03787"/>
    </source>
</evidence>
<gene>
    <name evidence="3" type="ORF">LN736_08685</name>
</gene>
<evidence type="ECO:0000256" key="1">
    <source>
        <dbReference type="ARBA" id="ARBA00023118"/>
    </source>
</evidence>
<organism evidence="3 4">
    <name type="scientific">Clostridium aromativorans</name>
    <dbReference type="NCBI Taxonomy" id="2836848"/>
    <lineage>
        <taxon>Bacteria</taxon>
        <taxon>Bacillati</taxon>
        <taxon>Bacillota</taxon>
        <taxon>Clostridia</taxon>
        <taxon>Eubacteriales</taxon>
        <taxon>Clostridiaceae</taxon>
        <taxon>Clostridium</taxon>
    </lineage>
</organism>
<dbReference type="InterPro" id="IPR005537">
    <property type="entry name" value="RAMP_III_fam"/>
</dbReference>
<dbReference type="NCBIfam" id="TIGR03986">
    <property type="entry name" value="TIGR03986 family CRISPR-associated RAMP protein"/>
    <property type="match status" value="1"/>
</dbReference>
<evidence type="ECO:0000313" key="4">
    <source>
        <dbReference type="Proteomes" id="UP001165422"/>
    </source>
</evidence>
<name>A0ABS8N6Y8_9CLOT</name>
<dbReference type="InterPro" id="IPR023825">
    <property type="entry name" value="CRISPR-assoc_RAMP_BGP1436"/>
</dbReference>
<reference evidence="3" key="1">
    <citation type="submission" date="2021-11" db="EMBL/GenBank/DDBJ databases">
        <authorList>
            <person name="Qingchun L."/>
            <person name="Dong Z."/>
            <person name="Zongwei Q."/>
            <person name="Jia Z."/>
            <person name="Duotao L."/>
        </authorList>
    </citation>
    <scope>NUCLEOTIDE SEQUENCE</scope>
    <source>
        <strain evidence="3">WLY-B-L2</strain>
    </source>
</reference>
<sequence length="670" mass="77822">MGNRNYSIIRDHSVAPYNFVSLPNKCVFPYKTYKDLPGHDILNESYLNGYIEYEIVNETPLIVGSSERNQGKVITPFKNPQNKYVIPGNTIRGILRNNTAFLSLSSLEDFIENDRFYFRSFGKGKDRENYKNRLSIGAKVVNGESTSMPRKINGGYIYKDSRDKYVLVPSKKVGNNDLSYFVISEQYLRSIHPDVGEDYMYNSEILDLIRNKAKYKSQGYRPNQNKKQLLKNRNDEYKPYYVKISFEIKGVRTVSKIGKPGEYKNQGYLMSSEFIQGKLAHYVIPEPDFDSPDKIGISRDNGGFKFIDFYKNDLLRTKKQRDPGKIDKKKDKTYFFLPDKEGRNSGKPIFYYGKFNKDNNKFDKLYFGFSPYLRIPYDYSIKDLMPEGYKDKSGFSYVDALFGFTERGKEKRNYKGRLSFEDVVCASESPKLCGEYRLVAGEPHASSYPSYLKQDIISGKEPMKIKNYNDSDSQIRGIKEYLNRDNDTIDDTVANANENVNGKVSENVSVYIRPLSPKTVFKGKIYFNNLTREELGLISWALKVKGGAYETIGYGKPYGFGRVKVENINIKTEDIHKKYSSMTADYYRKENREVLIDEYKKSFKERFNIDIDLQAAVKDFIILKTLVVDKNHENEARYMKIKFYPDRSKSNEFNMLKPLPDPEKLRDILK</sequence>
<protein>
    <submittedName>
        <fullName evidence="3">TIGR03986 family CRISPR-associated RAMP protein</fullName>
    </submittedName>
</protein>
<comment type="caution">
    <text evidence="3">The sequence shown here is derived from an EMBL/GenBank/DDBJ whole genome shotgun (WGS) entry which is preliminary data.</text>
</comment>
<keyword evidence="1" id="KW-0051">Antiviral defense</keyword>
<evidence type="ECO:0000313" key="3">
    <source>
        <dbReference type="EMBL" id="MCC9294929.1"/>
    </source>
</evidence>
<keyword evidence="4" id="KW-1185">Reference proteome</keyword>
<proteinExistence type="predicted"/>
<accession>A0ABS8N6Y8</accession>
<feature type="domain" description="CRISPR type III-associated protein" evidence="2">
    <location>
        <begin position="58"/>
        <end position="564"/>
    </location>
</feature>
<dbReference type="RefSeq" id="WP_229981361.1">
    <property type="nucleotide sequence ID" value="NZ_JAJJPB010000009.1"/>
</dbReference>
<dbReference type="Pfam" id="PF03787">
    <property type="entry name" value="RAMPs"/>
    <property type="match status" value="1"/>
</dbReference>
<dbReference type="EMBL" id="JAJJPB010000009">
    <property type="protein sequence ID" value="MCC9294929.1"/>
    <property type="molecule type" value="Genomic_DNA"/>
</dbReference>